<keyword evidence="5" id="KW-1185">Reference proteome</keyword>
<dbReference type="Pfam" id="PF07732">
    <property type="entry name" value="Cu-oxidase_3"/>
    <property type="match status" value="2"/>
</dbReference>
<dbReference type="GO" id="GO:0016491">
    <property type="term" value="F:oxidoreductase activity"/>
    <property type="evidence" value="ECO:0007669"/>
    <property type="project" value="InterPro"/>
</dbReference>
<dbReference type="OrthoDB" id="9757546at2"/>
<gene>
    <name evidence="4" type="primary">cotA</name>
    <name evidence="4" type="ORF">Pla123a_27570</name>
</gene>
<dbReference type="SUPFAM" id="SSF49503">
    <property type="entry name" value="Cupredoxins"/>
    <property type="match status" value="3"/>
</dbReference>
<evidence type="ECO:0000256" key="1">
    <source>
        <dbReference type="SAM" id="SignalP"/>
    </source>
</evidence>
<evidence type="ECO:0000259" key="3">
    <source>
        <dbReference type="Pfam" id="PF07732"/>
    </source>
</evidence>
<dbReference type="Gene3D" id="2.60.40.420">
    <property type="entry name" value="Cupredoxins - blue copper proteins"/>
    <property type="match status" value="3"/>
</dbReference>
<dbReference type="GO" id="GO:0005507">
    <property type="term" value="F:copper ion binding"/>
    <property type="evidence" value="ECO:0007669"/>
    <property type="project" value="InterPro"/>
</dbReference>
<sequence length="587" mass="64766" precursor="true">MTRLRSLTLFTASAFLLLAPAAARAQNILDVSTLTKYLDPAPNPLASGNVLTPTGTLDGAPLYEVEIKQFEQQLHSQLAPTTLWGYNGVFPGPTFNVNSGETIKVEWTNNLRDDNGQGLQHILPYDTTIHGAGPQFPQARTVTHVHGAVANEMSDGFPEQWFSSDPNAPANGITTHAPSGPAGNSFVATYTNNQRAAGNWYHDHSMGITRLNVYAGMAGMYFIRDAEENSLNLPSDEYEIPILIQDRSFYNDGSLYYPEGPGAISDPLGPLGDDFPSAASQVSSFYADANVVNGVVWPYMEVEPRKYRLRLLNGANARNYNLTLEPAAGAGASSLGFSQIGVDGGLLSTVAERDDLFLAPADRVDVVVDFSQFSPGDTVYLKNDDRRAVAGTTDEVMQFRIKDLSAPDASSLPNALSSISRYSQEELDNAPVRRLELVRDFDKYGRMELLLDGKKWSDETTEIIQRGQLEIWEFVNMTNMEHPMHLHMEAFQVVGRQDLSGNDVALEPWELGWEDTVNVGGRETLRIAVKFDEYTGTFVWHCHILEHEDSEMMRTFRIVDAPEPGAALLTGLLAAAGSLRRTRRRTR</sequence>
<comment type="caution">
    <text evidence="4">The sequence shown here is derived from an EMBL/GenBank/DDBJ whole genome shotgun (WGS) entry which is preliminary data.</text>
</comment>
<accession>A0A5C5YLY4</accession>
<organism evidence="4 5">
    <name type="scientific">Posidoniimonas polymericola</name>
    <dbReference type="NCBI Taxonomy" id="2528002"/>
    <lineage>
        <taxon>Bacteria</taxon>
        <taxon>Pseudomonadati</taxon>
        <taxon>Planctomycetota</taxon>
        <taxon>Planctomycetia</taxon>
        <taxon>Pirellulales</taxon>
        <taxon>Lacipirellulaceae</taxon>
        <taxon>Posidoniimonas</taxon>
    </lineage>
</organism>
<dbReference type="PANTHER" id="PTHR48267">
    <property type="entry name" value="CUPREDOXIN SUPERFAMILY PROTEIN"/>
    <property type="match status" value="1"/>
</dbReference>
<protein>
    <submittedName>
        <fullName evidence="4">Spore coat protein A</fullName>
    </submittedName>
</protein>
<dbReference type="Pfam" id="PF07731">
    <property type="entry name" value="Cu-oxidase_2"/>
    <property type="match status" value="1"/>
</dbReference>
<keyword evidence="4" id="KW-0946">Virion</keyword>
<evidence type="ECO:0000313" key="4">
    <source>
        <dbReference type="EMBL" id="TWT75971.1"/>
    </source>
</evidence>
<dbReference type="Proteomes" id="UP000318478">
    <property type="component" value="Unassembled WGS sequence"/>
</dbReference>
<feature type="domain" description="Plastocyanin-like" evidence="2">
    <location>
        <begin position="447"/>
        <end position="559"/>
    </location>
</feature>
<feature type="domain" description="Plastocyanin-like" evidence="3">
    <location>
        <begin position="80"/>
        <end position="113"/>
    </location>
</feature>
<name>A0A5C5YLY4_9BACT</name>
<feature type="signal peptide" evidence="1">
    <location>
        <begin position="1"/>
        <end position="25"/>
    </location>
</feature>
<dbReference type="PANTHER" id="PTHR48267:SF1">
    <property type="entry name" value="BILIRUBIN OXIDASE"/>
    <property type="match status" value="1"/>
</dbReference>
<feature type="domain" description="Plastocyanin-like" evidence="3">
    <location>
        <begin position="181"/>
        <end position="227"/>
    </location>
</feature>
<keyword evidence="1" id="KW-0732">Signal</keyword>
<dbReference type="InterPro" id="IPR011707">
    <property type="entry name" value="Cu-oxidase-like_N"/>
</dbReference>
<dbReference type="InterPro" id="IPR011706">
    <property type="entry name" value="Cu-oxidase_C"/>
</dbReference>
<reference evidence="4 5" key="1">
    <citation type="submission" date="2019-02" db="EMBL/GenBank/DDBJ databases">
        <title>Deep-cultivation of Planctomycetes and their phenomic and genomic characterization uncovers novel biology.</title>
        <authorList>
            <person name="Wiegand S."/>
            <person name="Jogler M."/>
            <person name="Boedeker C."/>
            <person name="Pinto D."/>
            <person name="Vollmers J."/>
            <person name="Rivas-Marin E."/>
            <person name="Kohn T."/>
            <person name="Peeters S.H."/>
            <person name="Heuer A."/>
            <person name="Rast P."/>
            <person name="Oberbeckmann S."/>
            <person name="Bunk B."/>
            <person name="Jeske O."/>
            <person name="Meyerdierks A."/>
            <person name="Storesund J.E."/>
            <person name="Kallscheuer N."/>
            <person name="Luecker S."/>
            <person name="Lage O.M."/>
            <person name="Pohl T."/>
            <person name="Merkel B.J."/>
            <person name="Hornburger P."/>
            <person name="Mueller R.-W."/>
            <person name="Bruemmer F."/>
            <person name="Labrenz M."/>
            <person name="Spormann A.M."/>
            <person name="Op Den Camp H."/>
            <person name="Overmann J."/>
            <person name="Amann R."/>
            <person name="Jetten M.S.M."/>
            <person name="Mascher T."/>
            <person name="Medema M.H."/>
            <person name="Devos D.P."/>
            <person name="Kaster A.-K."/>
            <person name="Ovreas L."/>
            <person name="Rohde M."/>
            <person name="Galperin M.Y."/>
            <person name="Jogler C."/>
        </authorList>
    </citation>
    <scope>NUCLEOTIDE SEQUENCE [LARGE SCALE GENOMIC DNA]</scope>
    <source>
        <strain evidence="4 5">Pla123a</strain>
    </source>
</reference>
<proteinExistence type="predicted"/>
<dbReference type="RefSeq" id="WP_146587827.1">
    <property type="nucleotide sequence ID" value="NZ_SJPO01000006.1"/>
</dbReference>
<evidence type="ECO:0000259" key="2">
    <source>
        <dbReference type="Pfam" id="PF07731"/>
    </source>
</evidence>
<dbReference type="AlphaFoldDB" id="A0A5C5YLY4"/>
<evidence type="ECO:0000313" key="5">
    <source>
        <dbReference type="Proteomes" id="UP000318478"/>
    </source>
</evidence>
<keyword evidence="4" id="KW-0167">Capsid protein</keyword>
<dbReference type="InterPro" id="IPR008972">
    <property type="entry name" value="Cupredoxin"/>
</dbReference>
<dbReference type="CDD" id="cd13844">
    <property type="entry name" value="CuRO_1_BOD_CotA_like"/>
    <property type="match status" value="1"/>
</dbReference>
<dbReference type="EMBL" id="SJPO01000006">
    <property type="protein sequence ID" value="TWT75971.1"/>
    <property type="molecule type" value="Genomic_DNA"/>
</dbReference>
<dbReference type="InterPro" id="IPR045087">
    <property type="entry name" value="Cu-oxidase_fam"/>
</dbReference>
<dbReference type="CDD" id="cd13868">
    <property type="entry name" value="CuRO_2_CotA_like"/>
    <property type="match status" value="1"/>
</dbReference>
<feature type="chain" id="PRO_5022998286" evidence="1">
    <location>
        <begin position="26"/>
        <end position="587"/>
    </location>
</feature>